<dbReference type="Proteomes" id="UP001055072">
    <property type="component" value="Unassembled WGS sequence"/>
</dbReference>
<reference evidence="1" key="1">
    <citation type="journal article" date="2021" name="Environ. Microbiol.">
        <title>Gene family expansions and transcriptome signatures uncover fungal adaptations to wood decay.</title>
        <authorList>
            <person name="Hage H."/>
            <person name="Miyauchi S."/>
            <person name="Viragh M."/>
            <person name="Drula E."/>
            <person name="Min B."/>
            <person name="Chaduli D."/>
            <person name="Navarro D."/>
            <person name="Favel A."/>
            <person name="Norest M."/>
            <person name="Lesage-Meessen L."/>
            <person name="Balint B."/>
            <person name="Merenyi Z."/>
            <person name="de Eugenio L."/>
            <person name="Morin E."/>
            <person name="Martinez A.T."/>
            <person name="Baldrian P."/>
            <person name="Stursova M."/>
            <person name="Martinez M.J."/>
            <person name="Novotny C."/>
            <person name="Magnuson J.K."/>
            <person name="Spatafora J.W."/>
            <person name="Maurice S."/>
            <person name="Pangilinan J."/>
            <person name="Andreopoulos W."/>
            <person name="LaButti K."/>
            <person name="Hundley H."/>
            <person name="Na H."/>
            <person name="Kuo A."/>
            <person name="Barry K."/>
            <person name="Lipzen A."/>
            <person name="Henrissat B."/>
            <person name="Riley R."/>
            <person name="Ahrendt S."/>
            <person name="Nagy L.G."/>
            <person name="Grigoriev I.V."/>
            <person name="Martin F."/>
            <person name="Rosso M.N."/>
        </authorList>
    </citation>
    <scope>NUCLEOTIDE SEQUENCE</scope>
    <source>
        <strain evidence="1">CBS 384.51</strain>
    </source>
</reference>
<gene>
    <name evidence="1" type="ORF">BDY19DRAFT_917565</name>
</gene>
<accession>A0ACB8UHM6</accession>
<evidence type="ECO:0000313" key="1">
    <source>
        <dbReference type="EMBL" id="KAI0093549.1"/>
    </source>
</evidence>
<organism evidence="1 2">
    <name type="scientific">Irpex rosettiformis</name>
    <dbReference type="NCBI Taxonomy" id="378272"/>
    <lineage>
        <taxon>Eukaryota</taxon>
        <taxon>Fungi</taxon>
        <taxon>Dikarya</taxon>
        <taxon>Basidiomycota</taxon>
        <taxon>Agaricomycotina</taxon>
        <taxon>Agaricomycetes</taxon>
        <taxon>Polyporales</taxon>
        <taxon>Irpicaceae</taxon>
        <taxon>Irpex</taxon>
    </lineage>
</organism>
<sequence length="553" mass="62060">MSDFEAEREANIARNRALLAQLDVTLDIPQPRSKAKAPAKSKAKTSQSAGKKRKRSTSPLPAPRTRQSTRLRRTAPPINETPKEKRKREQQEEKLRKEAEEARLAEEERARAASKPRHDDLEMNTLLDDQEASTVMSFTSALQATLESGQPQRVGNHDDYEDPKEKREVAELKEKFKNLKIISRAKVTKERVYCAAYHPEVTKDLVFFGDKNGALGIWDARASPDTPEDDDEAAPSVDDVEGKHWRMQLHWPATAISSISAIKFNPTDSHSVFTSSYDCTVRCTSFVSGISREVFHNDGVHVQSFDIAPNGHEMWLSDRAGGVTHLDLREDKSKSRWYQLSANKIGCVSINPVNPVFLLTASNSKALRVWDVRRLHPLSKGRKTPIEINFDEIEEKAKEDKSLMRAEWMHGQSASSGYWDPHGRRIVSTSYDNSIKLWDIKPQFMKSDAPFPTFRPATVVGHDCQTGKWVTILRAQWSPNPDVFPHFTIGNMDRSLDVRTCKGELVAKLQHSSITAVQAVTCSHPSIVERVASGNASGRCVLWGPADGSESED</sequence>
<evidence type="ECO:0000313" key="2">
    <source>
        <dbReference type="Proteomes" id="UP001055072"/>
    </source>
</evidence>
<proteinExistence type="predicted"/>
<name>A0ACB8UHM6_9APHY</name>
<protein>
    <submittedName>
        <fullName evidence="1">WD40-repeat-containing domain protein</fullName>
    </submittedName>
</protein>
<dbReference type="EMBL" id="MU274901">
    <property type="protein sequence ID" value="KAI0093549.1"/>
    <property type="molecule type" value="Genomic_DNA"/>
</dbReference>
<keyword evidence="2" id="KW-1185">Reference proteome</keyword>
<comment type="caution">
    <text evidence="1">The sequence shown here is derived from an EMBL/GenBank/DDBJ whole genome shotgun (WGS) entry which is preliminary data.</text>
</comment>